<evidence type="ECO:0000313" key="1">
    <source>
        <dbReference type="EMBL" id="MFC6197863.1"/>
    </source>
</evidence>
<gene>
    <name evidence="1" type="ORF">ACFQDM_07225</name>
</gene>
<name>A0ABW1S8M2_9PROT</name>
<dbReference type="EMBL" id="JBHSSW010000008">
    <property type="protein sequence ID" value="MFC6197863.1"/>
    <property type="molecule type" value="Genomic_DNA"/>
</dbReference>
<evidence type="ECO:0000313" key="2">
    <source>
        <dbReference type="Proteomes" id="UP001596303"/>
    </source>
</evidence>
<dbReference type="Proteomes" id="UP001596303">
    <property type="component" value="Unassembled WGS sequence"/>
</dbReference>
<accession>A0ABW1S8M2</accession>
<proteinExistence type="predicted"/>
<reference evidence="2" key="1">
    <citation type="journal article" date="2019" name="Int. J. Syst. Evol. Microbiol.">
        <title>The Global Catalogue of Microorganisms (GCM) 10K type strain sequencing project: providing services to taxonomists for standard genome sequencing and annotation.</title>
        <authorList>
            <consortium name="The Broad Institute Genomics Platform"/>
            <consortium name="The Broad Institute Genome Sequencing Center for Infectious Disease"/>
            <person name="Wu L."/>
            <person name="Ma J."/>
        </authorList>
    </citation>
    <scope>NUCLEOTIDE SEQUENCE [LARGE SCALE GENOMIC DNA]</scope>
    <source>
        <strain evidence="2">CGMCC-1.15741</strain>
    </source>
</reference>
<protein>
    <submittedName>
        <fullName evidence="1">Uncharacterized protein</fullName>
    </submittedName>
</protein>
<sequence length="87" mass="9865">MTLNLDRIERDAREGSADPATTLALIGEVRRLRELMAHFDEAVDEILRSRPHFEAGKTYTVSFELPIDGKHLEEMRQALGDTNDPKS</sequence>
<keyword evidence="2" id="KW-1185">Reference proteome</keyword>
<organism evidence="1 2">
    <name type="scientific">Ponticaulis profundi</name>
    <dbReference type="NCBI Taxonomy" id="2665222"/>
    <lineage>
        <taxon>Bacteria</taxon>
        <taxon>Pseudomonadati</taxon>
        <taxon>Pseudomonadota</taxon>
        <taxon>Alphaproteobacteria</taxon>
        <taxon>Hyphomonadales</taxon>
        <taxon>Hyphomonadaceae</taxon>
        <taxon>Ponticaulis</taxon>
    </lineage>
</organism>
<comment type="caution">
    <text evidence="1">The sequence shown here is derived from an EMBL/GenBank/DDBJ whole genome shotgun (WGS) entry which is preliminary data.</text>
</comment>
<dbReference type="RefSeq" id="WP_377377372.1">
    <property type="nucleotide sequence ID" value="NZ_JBHSSW010000008.1"/>
</dbReference>